<dbReference type="EMBL" id="LT629708">
    <property type="protein sequence ID" value="SDP90107.1"/>
    <property type="molecule type" value="Genomic_DNA"/>
</dbReference>
<dbReference type="InterPro" id="IPR000160">
    <property type="entry name" value="GGDEF_dom"/>
</dbReference>
<dbReference type="Gene3D" id="3.30.70.270">
    <property type="match status" value="1"/>
</dbReference>
<feature type="transmembrane region" description="Helical" evidence="3">
    <location>
        <begin position="93"/>
        <end position="114"/>
    </location>
</feature>
<protein>
    <recommendedName>
        <fullName evidence="1">diguanylate cyclase</fullName>
        <ecNumber evidence="1">2.7.7.65</ecNumber>
    </recommendedName>
</protein>
<dbReference type="AlphaFoldDB" id="A0A1H0WHI4"/>
<feature type="transmembrane region" description="Helical" evidence="3">
    <location>
        <begin position="14"/>
        <end position="36"/>
    </location>
</feature>
<evidence type="ECO:0000313" key="5">
    <source>
        <dbReference type="EMBL" id="OIN05863.1"/>
    </source>
</evidence>
<feature type="domain" description="GGDEF" evidence="4">
    <location>
        <begin position="208"/>
        <end position="335"/>
    </location>
</feature>
<dbReference type="PANTHER" id="PTHR45138">
    <property type="entry name" value="REGULATORY COMPONENTS OF SENSORY TRANSDUCTION SYSTEM"/>
    <property type="match status" value="1"/>
</dbReference>
<dbReference type="PANTHER" id="PTHR45138:SF9">
    <property type="entry name" value="DIGUANYLATE CYCLASE DGCM-RELATED"/>
    <property type="match status" value="1"/>
</dbReference>
<reference evidence="6 8" key="2">
    <citation type="submission" date="2016-10" db="EMBL/GenBank/DDBJ databases">
        <authorList>
            <person name="Varghese N."/>
            <person name="Submissions S."/>
        </authorList>
    </citation>
    <scope>NUCLEOTIDE SEQUENCE [LARGE SCALE GENOMIC DNA]</scope>
    <source>
        <strain evidence="6 8">BS2774</strain>
    </source>
</reference>
<evidence type="ECO:0000313" key="8">
    <source>
        <dbReference type="Proteomes" id="UP000182654"/>
    </source>
</evidence>
<dbReference type="NCBIfam" id="TIGR00254">
    <property type="entry name" value="GGDEF"/>
    <property type="match status" value="1"/>
</dbReference>
<evidence type="ECO:0000259" key="4">
    <source>
        <dbReference type="PROSITE" id="PS50887"/>
    </source>
</evidence>
<dbReference type="GO" id="GO:0052621">
    <property type="term" value="F:diguanylate cyclase activity"/>
    <property type="evidence" value="ECO:0007669"/>
    <property type="project" value="UniProtKB-EC"/>
</dbReference>
<feature type="transmembrane region" description="Helical" evidence="3">
    <location>
        <begin position="144"/>
        <end position="165"/>
    </location>
</feature>
<feature type="transmembrane region" description="Helical" evidence="3">
    <location>
        <begin position="119"/>
        <end position="138"/>
    </location>
</feature>
<evidence type="ECO:0000256" key="1">
    <source>
        <dbReference type="ARBA" id="ARBA00012528"/>
    </source>
</evidence>
<keyword evidence="3" id="KW-1133">Transmembrane helix</keyword>
<gene>
    <name evidence="5" type="ORF">BFN10_22255</name>
    <name evidence="6" type="ORF">SAMN04490184_5716</name>
</gene>
<dbReference type="EC" id="2.7.7.65" evidence="1"/>
<dbReference type="EMBL" id="MDGK01000055">
    <property type="protein sequence ID" value="OIN05863.1"/>
    <property type="molecule type" value="Genomic_DNA"/>
</dbReference>
<dbReference type="CDD" id="cd01949">
    <property type="entry name" value="GGDEF"/>
    <property type="match status" value="1"/>
</dbReference>
<dbReference type="SMART" id="SM00267">
    <property type="entry name" value="GGDEF"/>
    <property type="match status" value="1"/>
</dbReference>
<organism evidence="5 7">
    <name type="scientific">Pseudomonas extremorientalis</name>
    <dbReference type="NCBI Taxonomy" id="169669"/>
    <lineage>
        <taxon>Bacteria</taxon>
        <taxon>Pseudomonadati</taxon>
        <taxon>Pseudomonadota</taxon>
        <taxon>Gammaproteobacteria</taxon>
        <taxon>Pseudomonadales</taxon>
        <taxon>Pseudomonadaceae</taxon>
        <taxon>Pseudomonas</taxon>
    </lineage>
</organism>
<feature type="transmembrane region" description="Helical" evidence="3">
    <location>
        <begin position="67"/>
        <end position="87"/>
    </location>
</feature>
<keyword evidence="3" id="KW-0812">Transmembrane</keyword>
<dbReference type="Pfam" id="PF00990">
    <property type="entry name" value="GGDEF"/>
    <property type="match status" value="1"/>
</dbReference>
<dbReference type="InterPro" id="IPR029787">
    <property type="entry name" value="Nucleotide_cyclase"/>
</dbReference>
<keyword evidence="3" id="KW-0472">Membrane</keyword>
<dbReference type="RefSeq" id="WP_071491464.1">
    <property type="nucleotide sequence ID" value="NZ_LT629708.1"/>
</dbReference>
<evidence type="ECO:0000256" key="2">
    <source>
        <dbReference type="ARBA" id="ARBA00034247"/>
    </source>
</evidence>
<dbReference type="InterPro" id="IPR050469">
    <property type="entry name" value="Diguanylate_Cyclase"/>
</dbReference>
<name>A0A1H0WHI4_9PSED</name>
<proteinExistence type="predicted"/>
<dbReference type="SUPFAM" id="SSF55073">
    <property type="entry name" value="Nucleotide cyclase"/>
    <property type="match status" value="1"/>
</dbReference>
<reference evidence="5 7" key="1">
    <citation type="submission" date="2016-08" db="EMBL/GenBank/DDBJ databases">
        <title>Draft genome sequence of the type strain of Pseudomonas extremorientalis LMG 19695T isolated from drinking water reservoir.</title>
        <authorList>
            <person name="Tambong J.T."/>
        </authorList>
    </citation>
    <scope>NUCLEOTIDE SEQUENCE [LARGE SCALE GENOMIC DNA]</scope>
    <source>
        <strain evidence="5 7">LMG 19695</strain>
    </source>
</reference>
<accession>A0A1H0WHI4</accession>
<sequence>MPADLKLRPRMQRLLSPAVAQAEWIGLIAWWWVLLVDPVLEFGWYTVLITVCLTALCRFHRRLTNFLAWRAFGVVYMAVLAGGFALVMQTDQALQVFALPLAVILVLSSALLFIAVQDFLIGAALIWSMLWPAVHMSIYVGVEVYLVMFCLASVSIGFILNYSYVKNLRSVLLVESEFRELAETDYLTSILNRRAFIERFAKVIAEGQCGYFMMLDIDSFKLKNDQFGHDVGDKILCAMAHCLKATPGSDSFGRIGGEEFGVLLVGDDPGAATDFAVRLLQAIRGSVPPPHHYTCSAGMTHFSVGADMSVVLKCADRNLYAAKHNGKDCVYLDGEPVTASR</sequence>
<comment type="catalytic activity">
    <reaction evidence="2">
        <text>2 GTP = 3',3'-c-di-GMP + 2 diphosphate</text>
        <dbReference type="Rhea" id="RHEA:24898"/>
        <dbReference type="ChEBI" id="CHEBI:33019"/>
        <dbReference type="ChEBI" id="CHEBI:37565"/>
        <dbReference type="ChEBI" id="CHEBI:58805"/>
        <dbReference type="EC" id="2.7.7.65"/>
    </reaction>
</comment>
<dbReference type="InterPro" id="IPR043128">
    <property type="entry name" value="Rev_trsase/Diguanyl_cyclase"/>
</dbReference>
<feature type="transmembrane region" description="Helical" evidence="3">
    <location>
        <begin position="42"/>
        <end position="60"/>
    </location>
</feature>
<evidence type="ECO:0000313" key="7">
    <source>
        <dbReference type="Proteomes" id="UP000181686"/>
    </source>
</evidence>
<evidence type="ECO:0000313" key="6">
    <source>
        <dbReference type="EMBL" id="SDP90107.1"/>
    </source>
</evidence>
<dbReference type="PROSITE" id="PS50887">
    <property type="entry name" value="GGDEF"/>
    <property type="match status" value="1"/>
</dbReference>
<keyword evidence="8" id="KW-1185">Reference proteome</keyword>
<dbReference type="Proteomes" id="UP000181686">
    <property type="component" value="Unassembled WGS sequence"/>
</dbReference>
<evidence type="ECO:0000256" key="3">
    <source>
        <dbReference type="SAM" id="Phobius"/>
    </source>
</evidence>
<dbReference type="Proteomes" id="UP000182654">
    <property type="component" value="Chromosome I"/>
</dbReference>